<feature type="signal peptide" evidence="1">
    <location>
        <begin position="1"/>
        <end position="27"/>
    </location>
</feature>
<dbReference type="EMBL" id="CP012159">
    <property type="protein sequence ID" value="AKT42720.1"/>
    <property type="molecule type" value="Genomic_DNA"/>
</dbReference>
<dbReference type="AlphaFoldDB" id="A0A0K1EP80"/>
<name>A0A0K1EP80_CHOCO</name>
<sequence length="220" mass="22417">MHSRRRSTVIFSSGPLSSLALSTTLFAVTACGAAVETGGVVGGSGGAGGAGGAGGQGGEVPPACRIEAEGPYGSGVTFSFDNAGDTPVYLSKSCELQYEISACADGYTKPLFVHATCTQECASGSPQGCRACAPCSQSAEMIAPHKEVRVAWSGKHFTFGNDATGCSCHNTIAAPSARYRLRVPVHASAADAEANVSPRWVSVDFELRMTAAVILVPLAP</sequence>
<proteinExistence type="predicted"/>
<evidence type="ECO:0008006" key="4">
    <source>
        <dbReference type="Google" id="ProtNLM"/>
    </source>
</evidence>
<dbReference type="STRING" id="52.CMC5_069470"/>
<evidence type="ECO:0000313" key="3">
    <source>
        <dbReference type="Proteomes" id="UP000067626"/>
    </source>
</evidence>
<organism evidence="2 3">
    <name type="scientific">Chondromyces crocatus</name>
    <dbReference type="NCBI Taxonomy" id="52"/>
    <lineage>
        <taxon>Bacteria</taxon>
        <taxon>Pseudomonadati</taxon>
        <taxon>Myxococcota</taxon>
        <taxon>Polyangia</taxon>
        <taxon>Polyangiales</taxon>
        <taxon>Polyangiaceae</taxon>
        <taxon>Chondromyces</taxon>
    </lineage>
</organism>
<evidence type="ECO:0000256" key="1">
    <source>
        <dbReference type="SAM" id="SignalP"/>
    </source>
</evidence>
<protein>
    <recommendedName>
        <fullName evidence="4">Secreted protein</fullName>
    </recommendedName>
</protein>
<feature type="chain" id="PRO_5005459790" description="Secreted protein" evidence="1">
    <location>
        <begin position="28"/>
        <end position="220"/>
    </location>
</feature>
<dbReference type="KEGG" id="ccro:CMC5_069470"/>
<keyword evidence="1" id="KW-0732">Signal</keyword>
<accession>A0A0K1EP80</accession>
<dbReference type="Proteomes" id="UP000067626">
    <property type="component" value="Chromosome"/>
</dbReference>
<gene>
    <name evidence="2" type="ORF">CMC5_069470</name>
</gene>
<reference evidence="2 3" key="1">
    <citation type="submission" date="2015-07" db="EMBL/GenBank/DDBJ databases">
        <title>Genome analysis of myxobacterium Chondromyces crocatus Cm c5 reveals a high potential for natural compound synthesis and the genetic basis for the loss of fruiting body formation.</title>
        <authorList>
            <person name="Zaburannyi N."/>
            <person name="Bunk B."/>
            <person name="Maier J."/>
            <person name="Overmann J."/>
            <person name="Mueller R."/>
        </authorList>
    </citation>
    <scope>NUCLEOTIDE SEQUENCE [LARGE SCALE GENOMIC DNA]</scope>
    <source>
        <strain evidence="2 3">Cm c5</strain>
    </source>
</reference>
<dbReference type="PROSITE" id="PS51257">
    <property type="entry name" value="PROKAR_LIPOPROTEIN"/>
    <property type="match status" value="1"/>
</dbReference>
<keyword evidence="3" id="KW-1185">Reference proteome</keyword>
<evidence type="ECO:0000313" key="2">
    <source>
        <dbReference type="EMBL" id="AKT42720.1"/>
    </source>
</evidence>